<dbReference type="AlphaFoldDB" id="A0A6S6Y184"/>
<dbReference type="OrthoDB" id="9759185at2"/>
<feature type="transmembrane region" description="Helical" evidence="7">
    <location>
        <begin position="45"/>
        <end position="65"/>
    </location>
</feature>
<dbReference type="Pfam" id="PF00771">
    <property type="entry name" value="FHIPEP"/>
    <property type="match status" value="1"/>
</dbReference>
<dbReference type="PANTHER" id="PTHR30161">
    <property type="entry name" value="FLAGELLAR EXPORT PROTEIN, MEMBRANE FLHA SUBUNIT-RELATED"/>
    <property type="match status" value="1"/>
</dbReference>
<keyword evidence="8" id="KW-0969">Cilium</keyword>
<evidence type="ECO:0000256" key="1">
    <source>
        <dbReference type="ARBA" id="ARBA00004651"/>
    </source>
</evidence>
<keyword evidence="4 7" id="KW-0812">Transmembrane</keyword>
<keyword evidence="7" id="KW-0813">Transport</keyword>
<dbReference type="GO" id="GO:0005886">
    <property type="term" value="C:plasma membrane"/>
    <property type="evidence" value="ECO:0007669"/>
    <property type="project" value="UniProtKB-SubCell"/>
</dbReference>
<dbReference type="RefSeq" id="WP_145769300.1">
    <property type="nucleotide sequence ID" value="NZ_LR778301.1"/>
</dbReference>
<dbReference type="KEGG" id="doe:DENOEST_3397"/>
<dbReference type="InterPro" id="IPR001712">
    <property type="entry name" value="T3SS_FHIPEP"/>
</dbReference>
<keyword evidence="8" id="KW-0966">Cell projection</keyword>
<dbReference type="PROSITE" id="PS00994">
    <property type="entry name" value="FHIPEP"/>
    <property type="match status" value="1"/>
</dbReference>
<keyword evidence="5 7" id="KW-1133">Transmembrane helix</keyword>
<feature type="transmembrane region" description="Helical" evidence="7">
    <location>
        <begin position="21"/>
        <end position="39"/>
    </location>
</feature>
<keyword evidence="7" id="KW-1006">Bacterial flagellum protein export</keyword>
<evidence type="ECO:0000313" key="8">
    <source>
        <dbReference type="EMBL" id="CAB1370551.1"/>
    </source>
</evidence>
<dbReference type="PIRSF" id="PIRSF005419">
    <property type="entry name" value="FlhA"/>
    <property type="match status" value="1"/>
</dbReference>
<gene>
    <name evidence="7 8" type="primary">flhA</name>
    <name evidence="8" type="ORF">DENOEST_3397</name>
</gene>
<evidence type="ECO:0000256" key="3">
    <source>
        <dbReference type="ARBA" id="ARBA00022475"/>
    </source>
</evidence>
<dbReference type="EMBL" id="LR778301">
    <property type="protein sequence ID" value="CAB1370551.1"/>
    <property type="molecule type" value="Genomic_DNA"/>
</dbReference>
<feature type="transmembrane region" description="Helical" evidence="7">
    <location>
        <begin position="285"/>
        <end position="305"/>
    </location>
</feature>
<dbReference type="Gene3D" id="3.40.50.12790">
    <property type="entry name" value="FHIPEP family, domain 4"/>
    <property type="match status" value="1"/>
</dbReference>
<proteinExistence type="inferred from homology"/>
<accession>A0A6S6Y184</accession>
<keyword evidence="7" id="KW-0653">Protein transport</keyword>
<keyword evidence="6 7" id="KW-0472">Membrane</keyword>
<dbReference type="InterPro" id="IPR006301">
    <property type="entry name" value="FlhA"/>
</dbReference>
<evidence type="ECO:0000256" key="5">
    <source>
        <dbReference type="ARBA" id="ARBA00022989"/>
    </source>
</evidence>
<dbReference type="Gene3D" id="3.40.30.60">
    <property type="entry name" value="FHIPEP family, domain 1"/>
    <property type="match status" value="1"/>
</dbReference>
<dbReference type="GO" id="GO:0044780">
    <property type="term" value="P:bacterial-type flagellum assembly"/>
    <property type="evidence" value="ECO:0007669"/>
    <property type="project" value="InterPro"/>
</dbReference>
<sequence length="698" mass="74271">MNDSLALTMNQLFGKSNLRALAAPALIIMILAMMVLPLPPFALDLLFTFNIALAVMVLLVAMYTVKPLDFSVFPTVLLVTTLLRLSLNVASTRVVLLQGHAGPDAAGKVIEAFGHFLVGGNYTVGIVVFVILTVINFVVITKGAGRIAEVSARFTLDAMPGKQMAIDADLNAGLIGEDEARKRRSTVAQEADFYGSMDGASKFVRGDAIAGILILIINIVGGLIVGVLQHDMDAASAAKIYTLLTIGDGLVAQIPALIISTAAGLVVTRVGDDGLDIGQQFVGQLFGNPAALALTAAILGVLGLIPGMPHLVFLLMAFAIGGLAYWKIAQREGQESLAQEAAVAAPAAAAESPEASWNDVAPVDVLGLEVGYRLIPLVDQSQDGDLLKRIRGLRKKFAQEVGFLSAPVHIRDNLELKPNGYRIALKGVEIGAGEAFPGMYLAINPGRVAGPLPGTQTRDPAFDLPAIWIESNLRDQAHALGYTVVDAGTVVATHLNHVILSHAAELLGRQETQSLLDHIATEAPKLIEDLVPKLLSLSIVQRVLQNLLEEGVNIRDMRTIIETLAEHAGRIQDPLELTSQVRIALGRAIVQQFFPGKGEMQVMAIEPGLERVLAQALLSGGEGALEPGLADTLLRETSLAAQRQEDLGLPPVLLVSGQLRWLLSRFLRRAVPQLKVIANAEVPDSRTIKVTTIIGANK</sequence>
<keyword evidence="9" id="KW-1185">Reference proteome</keyword>
<keyword evidence="8" id="KW-0282">Flagellum</keyword>
<comment type="subcellular location">
    <subcellularLocation>
        <location evidence="1 7">Cell membrane</location>
        <topology evidence="1 7">Multi-pass membrane protein</topology>
    </subcellularLocation>
</comment>
<dbReference type="InterPro" id="IPR025505">
    <property type="entry name" value="FHIPEP_CS"/>
</dbReference>
<evidence type="ECO:0000313" key="9">
    <source>
        <dbReference type="Proteomes" id="UP000515733"/>
    </source>
</evidence>
<evidence type="ECO:0000256" key="7">
    <source>
        <dbReference type="RuleBase" id="RU364093"/>
    </source>
</evidence>
<dbReference type="NCBIfam" id="TIGR01398">
    <property type="entry name" value="FlhA"/>
    <property type="match status" value="1"/>
</dbReference>
<comment type="function">
    <text evidence="7">Required for formation of the rod structure of the flagellar apparatus. Together with FliI and FliH, may constitute the export apparatus of flagellin.</text>
</comment>
<dbReference type="Gene3D" id="1.10.8.540">
    <property type="entry name" value="FHIPEP family, domain 3"/>
    <property type="match status" value="1"/>
</dbReference>
<comment type="similarity">
    <text evidence="2 7">Belongs to the FHIPEP (flagella/HR/invasion proteins export pore) family.</text>
</comment>
<feature type="transmembrane region" description="Helical" evidence="7">
    <location>
        <begin position="116"/>
        <end position="139"/>
    </location>
</feature>
<dbReference type="GO" id="GO:0009306">
    <property type="term" value="P:protein secretion"/>
    <property type="evidence" value="ECO:0007669"/>
    <property type="project" value="InterPro"/>
</dbReference>
<dbReference type="PRINTS" id="PR00949">
    <property type="entry name" value="TYPE3IMAPROT"/>
</dbReference>
<dbReference type="InterPro" id="IPR042196">
    <property type="entry name" value="FHIPEP_4"/>
</dbReference>
<dbReference type="Proteomes" id="UP000515733">
    <property type="component" value="Chromosome"/>
</dbReference>
<feature type="transmembrane region" description="Helical" evidence="7">
    <location>
        <begin position="311"/>
        <end position="328"/>
    </location>
</feature>
<feature type="transmembrane region" description="Helical" evidence="7">
    <location>
        <begin position="72"/>
        <end position="96"/>
    </location>
</feature>
<dbReference type="PANTHER" id="PTHR30161:SF1">
    <property type="entry name" value="FLAGELLAR BIOSYNTHESIS PROTEIN FLHA-RELATED"/>
    <property type="match status" value="1"/>
</dbReference>
<reference evidence="8 9" key="1">
    <citation type="submission" date="2020-03" db="EMBL/GenBank/DDBJ databases">
        <authorList>
            <consortium name="Genoscope - CEA"/>
            <person name="William W."/>
        </authorList>
    </citation>
    <scope>NUCLEOTIDE SEQUENCE [LARGE SCALE GENOMIC DNA]</scope>
    <source>
        <strain evidence="9">DSM 16959</strain>
    </source>
</reference>
<keyword evidence="7" id="KW-1005">Bacterial flagellum biogenesis</keyword>
<name>A0A6S6Y184_9PROT</name>
<dbReference type="InterPro" id="IPR042194">
    <property type="entry name" value="FHIPEP_1"/>
</dbReference>
<protein>
    <recommendedName>
        <fullName evidence="7">Flagellar biosynthesis protein FlhA</fullName>
    </recommendedName>
</protein>
<evidence type="ECO:0000256" key="6">
    <source>
        <dbReference type="ARBA" id="ARBA00023136"/>
    </source>
</evidence>
<keyword evidence="3 7" id="KW-1003">Cell membrane</keyword>
<feature type="transmembrane region" description="Helical" evidence="7">
    <location>
        <begin position="240"/>
        <end position="265"/>
    </location>
</feature>
<evidence type="ECO:0000256" key="2">
    <source>
        <dbReference type="ARBA" id="ARBA00008835"/>
    </source>
</evidence>
<evidence type="ECO:0000256" key="4">
    <source>
        <dbReference type="ARBA" id="ARBA00022692"/>
    </source>
</evidence>
<organism evidence="8 9">
    <name type="scientific">Denitratisoma oestradiolicum</name>
    <dbReference type="NCBI Taxonomy" id="311182"/>
    <lineage>
        <taxon>Bacteria</taxon>
        <taxon>Pseudomonadati</taxon>
        <taxon>Pseudomonadota</taxon>
        <taxon>Betaproteobacteria</taxon>
        <taxon>Nitrosomonadales</taxon>
        <taxon>Sterolibacteriaceae</taxon>
        <taxon>Denitratisoma</taxon>
    </lineage>
</organism>
<dbReference type="InterPro" id="IPR042193">
    <property type="entry name" value="FHIPEP_3"/>
</dbReference>
<feature type="transmembrane region" description="Helical" evidence="7">
    <location>
        <begin position="208"/>
        <end position="228"/>
    </location>
</feature>